<sequence>MMKKITFYDLILKKRLFGLAFLLLLSNMTFAQTFCRPTSHSIGNSGLCIGSGITDPAFAYDAESSAVPTTATTLSTVVGVVCTLQETLIFNQTAKAGDQIVLYIGSGDDILDLGLFSTATIEPFLGTVSAGDKIALGSSILNLSLLSGDKIGVIRYTLTQDANRVVIKLGGGLVGVLNTLRIYDARLQFAKPTIVGGETQSVCTGQSIALSATAAAGTTVAWYDSPTSTTALSAVSSFTTPALTTSKTYYVSTSRVGGCESDQRIPVTVNVIEPALPTISTAGTAICSSGATQATTLSVINPVLGTDYKWYDAETGGNLLTPGNTYAPTVPTGITKFYVEASIGSCKTTRTTVTVTSTPVPANPTVLTQSVSILSGQNATLNAFTNESGVTFDWYDVAAGGTKLLGGSDTFTTPILIATKTFYVEARNSAGGCVSALRVPITVTVTAVQGSCLQANSQQTSQSGLCLLCGSSDQNKSVDGDNNSAARLTVPVGLVNDWVQQILQFNNAGQAGDVITVELGIPGGLADVGLLTYISLATYNGATFNNDRKAVNSLLNVQLLSGGRFRVTFEAKSSFDRVEIRLGGLALLLTSLDIYGASYKFKERTITGNKTICSGQTTTLTADVALGESIKWYDAATAGNLLSSAAAFTTLALTANTTYYVEVTRNGCVNSERSAVLVTVNNPVAPAINSTITNICAGGSAVLSVVSPIAGTTYNWYDATTGGSLIFTGTSYSTPNLIAATSYYVEAVIGSCSSTRTQKTINVNPLPSVPVPVSSNVTIQSGQSVQLAVVDAGGTIKYNWFDVPSGGISIELGSSTFTPSPALTASKTFYVEAVDTASDCKSSPRAVINVSVINTVDICLRPTIQQTSLDGAVCIVPCGVTDPDFSVDGDNTTAAKLSFGLGILSTLEQKLIFTTTGQAGDIIDVELGLPGGIVDLGLVSNVTLRSFNGATPNNDLTTIGALVNVQLLGGNRFKASFVAGGSFSAIQVKLGGLATIATSLDIYGASYRFKEAAVSGTTVCVGKSANLAVTSDTTGKTYKWYNLPTGGTELSALSTYTTLALNTSTTYYLEETRGTCVNSTRQAVTVNIVSVPTAGDILISSPLTTSCTGGIVLSPTSSLAGAKFNYYFDQNKTQPVPTGNVAGVTYSKDVAGALTISGLTSSTTYFISVVNEGSCENETGTLKEVVVNYAPTPALTVSATLSGCAKVNLKDAIASFDTSGNTTYTFYSPINTQITDGAAVNITASGDYWIQAQTKGNSCLSAKQKVTVTINQIPTLTDVTTNRVVNKGEVVTLNATSNAAITWYDPQGNALPSNSTGALNTVGVYTYTVIVNNGTCTNSQTVTISVIDPLDCDTLLERVYANAQSYGSILTGGVSNEALAVDGNPSTYSTITTGFGLLGIGTTWQNLQWPTTISKGTPVTVKLGLENSLIAVGQSITVVGTKRDGLGNPIDIGTLQSVSGSLVNLLSGQNSFEYTFVPSDISGTKDYDGIRVQLGSVLSVGQSINVYDAHYKKQVKQITCGQGDIEDIFSGVRDLGVGALTTTVGVSQPWNVADGDVGTYATMFSGAGVLAAAELTTAFRTPSMVGDSLRIVISKPGTILNLNLLTGFVIQLYSGNIEVGAPIKNDSNLLSLKLLSGDTMAMTILAPQTQPYDKVRISLGGVASVFDQLRVHSIDRVTNTKVIGSDIKNTLTVCPGSELKLEVAPKNCSTYAWYDSPTGGNVLANGQSYTLPAAMAAGTYKYYIQPIRYGCPALTRGVVTVVVRATTPAATIASIKINNGSNTVICSENGNVSLEAVLVTPLPTLTNPVYYWYSFDGTKSNLIPGKTTSTLNVTGLSPGTYTYYVGLSSDEYCETAPGDRKQVTFTILPTSLPTDISVNNDSVCHNTTATLTPSSSLANPVFFWYLDANKTKPILTGLIDGVTYTVDNVTGVLTASGLTAAMSPMTYYAAVKSDNTCPNKAGELKEVTVTVTDPATPTTDDNTQDFCVINSPKVSDLKTNEADVVWYDSATSTTPLLASDPLTSKIYYGVFSVPIKLNPTVYCESKKRLAITVTVTDPGTPNITDKDQDFCLVNAPTIASINVSPETGNIVWYDASTGGNIVTATTALTTKTYYAALKDATTTCESNVRLAVAVNVTDPGTPNITDKDQDFCLVNAPTIANINVSPETGNIVWYDALTGGNVVTATTALTTKTYYAALKNATTTCESNVRLAVAVNVTDPGTPNITDKDQDFCLVNAPTIANINVSPETGNIIWYDALTGGNVVTATTALTTKTYYAALKNATTTCESNVRLAVAVNVTDPGTPNITDKDQDFCLVNAPTIASINVSPETGNIVWYDALTGGNIVTATTALTTKTYYAALKNATTTCESNVRLAVAVNVTDPGTPNISDKDQDFCLVNAPTITSINVSPETGNIVWYDALTGGNVVTATTALTTKTYYAALKDATTTCESNVRLAVAVNVTDPGTPNITDKDQDFCLVNTPTIASINVSPETGNIVWYDALTGGNVVTATTALTTKTYYAALKNATTTCESNVRLAVAVNVTDPGTPNITDKDQDFCLINAPTIANINVSPETGNIVWYDALTGGNVVTATTALTTKTYYAALKNATTTCESNVRLAVAVNVTDPGTPNITDKDQDFCLINAPTIANINVSPETGNIVWYDALTGGNVVTATTALTTRTYYAALKNATTTCESNVRLAVAVNVTDPGTPNITDKDQDFCLVNTPTIASINVSPETGNIVWYDALTGGNVVTATTALTTRTYYAALKDATTTCESNARLAVVVNVTDPGTPNIADKDQDFCVVNAPTFASINVSPANNVVWYTTLVGGNLIPAGTTLTTGTYYAAIKDPVTSCESNTRLPIAIKVTDPVTPTTTSGTQIFCSGNNPTVASIQVNESNVIWYNAAIGGTAIASTAPLVNGDYFAALKDAVTGCESSNRLKVTVTVGNSITPTTNNAAQEFCSTTTPTIASIKVNESNVSWFNVPVGGTAITATTALTSGIYYGEITDAATGCKSATRLKVTITVTTPSPTPTTTDTTQDFCSTASPTIASIQVNEANVIWYNTQTGGTAISASTALATGTYYGAAASTTNCENPNRLAVAVTVNTPGRITTPRTAQVFCLAASPTLANIQVNEANVVWYSTPTGGAPLTASTLLTATTYYADALINITNGCGGASRLGVTVSFENDALVPITTNDDTPCVFQGVTYSIANGKSNYVWSVTNGTIINGGGTSDDDVTISWSDIGPGKVQVTYINTCNETTTKTLSVTVATCSDITITNTVDNPTPNFGDHVTFTVTVNNVGQGSFINTIVSELLPSGYDLVSSSTTIGVYDPKTQLWTIPTLNSGQSATLTIVAEVLPSGNYLNVATIEISTPLDVDASNNSASASVDPICLTVYNEFTPNNDGANDLFRIDCIESYPNNELKVYNRYGALVYSKQHYENDWNGTANVSGVINRGDMLPTGTYFYVITIGDGTVKKGWLSIMR</sequence>
<feature type="domain" description="Ig-like" evidence="3">
    <location>
        <begin position="2625"/>
        <end position="2704"/>
    </location>
</feature>
<evidence type="ECO:0000313" key="4">
    <source>
        <dbReference type="EMBL" id="OXB08040.1"/>
    </source>
</evidence>
<evidence type="ECO:0000313" key="5">
    <source>
        <dbReference type="Proteomes" id="UP000198381"/>
    </source>
</evidence>
<feature type="domain" description="Ig-like" evidence="3">
    <location>
        <begin position="605"/>
        <end position="681"/>
    </location>
</feature>
<dbReference type="NCBIfam" id="TIGR01451">
    <property type="entry name" value="B_ant_repeat"/>
    <property type="match status" value="1"/>
</dbReference>
<dbReference type="Proteomes" id="UP000198381">
    <property type="component" value="Unassembled WGS sequence"/>
</dbReference>
<feature type="domain" description="Ig-like" evidence="3">
    <location>
        <begin position="361"/>
        <end position="446"/>
    </location>
</feature>
<feature type="domain" description="Ig-like" evidence="3">
    <location>
        <begin position="2463"/>
        <end position="2542"/>
    </location>
</feature>
<keyword evidence="5" id="KW-1185">Reference proteome</keyword>
<feature type="domain" description="Ig-like" evidence="3">
    <location>
        <begin position="1014"/>
        <end position="1088"/>
    </location>
</feature>
<evidence type="ECO:0008006" key="6">
    <source>
        <dbReference type="Google" id="ProtNLM"/>
    </source>
</evidence>
<gene>
    <name evidence="4" type="ORF">B0A81_10920</name>
</gene>
<feature type="domain" description="Ig-like" evidence="3">
    <location>
        <begin position="274"/>
        <end position="359"/>
    </location>
</feature>
<feature type="domain" description="Ig-like" evidence="3">
    <location>
        <begin position="2382"/>
        <end position="2461"/>
    </location>
</feature>
<feature type="domain" description="Ig-like" evidence="3">
    <location>
        <begin position="2706"/>
        <end position="2785"/>
    </location>
</feature>
<feature type="domain" description="Ig-like" evidence="3">
    <location>
        <begin position="767"/>
        <end position="852"/>
    </location>
</feature>
<evidence type="ECO:0000256" key="1">
    <source>
        <dbReference type="SAM" id="SignalP"/>
    </source>
</evidence>
<feature type="domain" description="Ig-like" evidence="3">
    <location>
        <begin position="2301"/>
        <end position="2380"/>
    </location>
</feature>
<dbReference type="InterPro" id="IPR044023">
    <property type="entry name" value="Ig_7"/>
</dbReference>
<protein>
    <recommendedName>
        <fullName evidence="6">Gliding motility-associated C-terminal domain-containing protein</fullName>
    </recommendedName>
</protein>
<feature type="domain" description="Ig-like" evidence="3">
    <location>
        <begin position="2787"/>
        <end position="2865"/>
    </location>
</feature>
<organism evidence="4 5">
    <name type="scientific">Flavobacterium plurextorum</name>
    <dbReference type="NCBI Taxonomy" id="1114867"/>
    <lineage>
        <taxon>Bacteria</taxon>
        <taxon>Pseudomonadati</taxon>
        <taxon>Bacteroidota</taxon>
        <taxon>Flavobacteriia</taxon>
        <taxon>Flavobacteriales</taxon>
        <taxon>Flavobacteriaceae</taxon>
        <taxon>Flavobacterium</taxon>
    </lineage>
</organism>
<feature type="domain" description="DUF11" evidence="2">
    <location>
        <begin position="3270"/>
        <end position="3384"/>
    </location>
</feature>
<feature type="domain" description="Ig-like" evidence="3">
    <location>
        <begin position="1689"/>
        <end position="1763"/>
    </location>
</feature>
<accession>A0ABX4CVM6</accession>
<dbReference type="InterPro" id="IPR047589">
    <property type="entry name" value="DUF11_rpt"/>
</dbReference>
<feature type="domain" description="Ig-like" evidence="3">
    <location>
        <begin position="2139"/>
        <end position="2218"/>
    </location>
</feature>
<evidence type="ECO:0000259" key="2">
    <source>
        <dbReference type="Pfam" id="PF01345"/>
    </source>
</evidence>
<name>A0ABX4CVM6_9FLAO</name>
<comment type="caution">
    <text evidence="4">The sequence shown here is derived from an EMBL/GenBank/DDBJ whole genome shotgun (WGS) entry which is preliminary data.</text>
</comment>
<feature type="domain" description="Ig-like" evidence="3">
    <location>
        <begin position="2544"/>
        <end position="2623"/>
    </location>
</feature>
<dbReference type="NCBIfam" id="TIGR04131">
    <property type="entry name" value="Bac_Flav_CTERM"/>
    <property type="match status" value="1"/>
</dbReference>
<dbReference type="EMBL" id="MUHD01000019">
    <property type="protein sequence ID" value="OXB08040.1"/>
    <property type="molecule type" value="Genomic_DNA"/>
</dbReference>
<dbReference type="Pfam" id="PF01345">
    <property type="entry name" value="DUF11"/>
    <property type="match status" value="1"/>
</dbReference>
<feature type="domain" description="Ig-like" evidence="3">
    <location>
        <begin position="191"/>
        <end position="271"/>
    </location>
</feature>
<feature type="signal peptide" evidence="1">
    <location>
        <begin position="1"/>
        <end position="31"/>
    </location>
</feature>
<feature type="domain" description="Ig-like" evidence="3">
    <location>
        <begin position="2220"/>
        <end position="2299"/>
    </location>
</feature>
<feature type="domain" description="Ig-like" evidence="3">
    <location>
        <begin position="2867"/>
        <end position="2943"/>
    </location>
</feature>
<dbReference type="InterPro" id="IPR026341">
    <property type="entry name" value="T9SS_type_B"/>
</dbReference>
<feature type="chain" id="PRO_5046994507" description="Gliding motility-associated C-terminal domain-containing protein" evidence="1">
    <location>
        <begin position="32"/>
        <end position="3480"/>
    </location>
</feature>
<feature type="domain" description="Ig-like" evidence="3">
    <location>
        <begin position="3028"/>
        <end position="3102"/>
    </location>
</feature>
<proteinExistence type="predicted"/>
<feature type="domain" description="Ig-like" evidence="3">
    <location>
        <begin position="2058"/>
        <end position="2137"/>
    </location>
</feature>
<dbReference type="Pfam" id="PF13585">
    <property type="entry name" value="CHU_C"/>
    <property type="match status" value="1"/>
</dbReference>
<dbReference type="InterPro" id="IPR001434">
    <property type="entry name" value="OmcB-like_DUF11"/>
</dbReference>
<keyword evidence="1" id="KW-0732">Signal</keyword>
<reference evidence="4 5" key="1">
    <citation type="submission" date="2016-11" db="EMBL/GenBank/DDBJ databases">
        <title>Whole genomes of Flavobacteriaceae.</title>
        <authorList>
            <person name="Stine C."/>
            <person name="Li C."/>
            <person name="Tadesse D."/>
        </authorList>
    </citation>
    <scope>NUCLEOTIDE SEQUENCE [LARGE SCALE GENOMIC DNA]</scope>
    <source>
        <strain evidence="4 5">CCUG 60112</strain>
    </source>
</reference>
<feature type="domain" description="Ig-like" evidence="3">
    <location>
        <begin position="683"/>
        <end position="765"/>
    </location>
</feature>
<dbReference type="Pfam" id="PF19081">
    <property type="entry name" value="Ig_7"/>
    <property type="match status" value="20"/>
</dbReference>
<evidence type="ECO:0000259" key="3">
    <source>
        <dbReference type="Pfam" id="PF19081"/>
    </source>
</evidence>